<keyword evidence="8" id="KW-0472">Membrane</keyword>
<evidence type="ECO:0000256" key="4">
    <source>
        <dbReference type="ARBA" id="ARBA00022827"/>
    </source>
</evidence>
<dbReference type="GO" id="GO:0004497">
    <property type="term" value="F:monooxygenase activity"/>
    <property type="evidence" value="ECO:0007669"/>
    <property type="project" value="UniProtKB-KW"/>
</dbReference>
<feature type="region of interest" description="Disordered" evidence="7">
    <location>
        <begin position="122"/>
        <end position="142"/>
    </location>
</feature>
<evidence type="ECO:0000313" key="11">
    <source>
        <dbReference type="Proteomes" id="UP000018001"/>
    </source>
</evidence>
<dbReference type="Gene3D" id="3.50.50.60">
    <property type="entry name" value="FAD/NAD(P)-binding domain"/>
    <property type="match status" value="1"/>
</dbReference>
<dbReference type="InterPro" id="IPR050493">
    <property type="entry name" value="FAD-dep_Monooxygenase_BioMet"/>
</dbReference>
<reference evidence="11" key="1">
    <citation type="journal article" date="2014" name="Genome Announc.">
        <title>Draft genome sequence of the formaldehyde-resistant fungus Byssochlamys spectabilis No. 5 (anamorph Paecilomyces variotii No. 5) (NBRC109023).</title>
        <authorList>
            <person name="Oka T."/>
            <person name="Ekino K."/>
            <person name="Fukuda K."/>
            <person name="Nomura Y."/>
        </authorList>
    </citation>
    <scope>NUCLEOTIDE SEQUENCE [LARGE SCALE GENOMIC DNA]</scope>
    <source>
        <strain evidence="11">No. 5 / NBRC 109023</strain>
    </source>
</reference>
<dbReference type="PRINTS" id="PR00420">
    <property type="entry name" value="RNGMNOXGNASE"/>
</dbReference>
<dbReference type="HOGENOM" id="CLU_009665_19_1_1"/>
<dbReference type="InterPro" id="IPR002938">
    <property type="entry name" value="FAD-bd"/>
</dbReference>
<dbReference type="OrthoDB" id="16820at2759"/>
<sequence>MATASGTDQEAATSSGRIPERYPASGISVLIVGAGVAGLMASLECWRKGHDVRIIEKSATRILSGDGFTIGESAIRSLSNWSDMADENVKIAFDPWISWHKITGEKISGPAPIFDYVVKREETGDDSDNGQQEDIQAQPKRMYRHSRPKFHKMLTDQAERIGIYVEYGKRVIEYYEKPDAGKAGVVLENGETIEADVVLAADGIGSKSTKITMGREVRAQSTGFAIYRTAFPIELAFADPMVRERFQLLENGHPVAELWMGDGIHAMFGRSHEEMSWAINYPVNDSGTTTESWSALVDPETVLRFTATIPGWPEVANHVILSTPKDRLHDFKLMWRDPQPCWVSPSGRVVQLGDAAHTFLPSSGNGATQGLEDAISLATCLQLAGKDSIPWATRIHNKLRFERVACLQKLGIANQETRQRSTDADAKQARPIGLLAAWVLRHNPEQYALENYEKALGHLLHGKPFQNTNIPPGYVYKPWTIGELLSLKKSGKEIELGWDCE</sequence>
<comment type="cofactor">
    <cofactor evidence="1">
        <name>FAD</name>
        <dbReference type="ChEBI" id="CHEBI:57692"/>
    </cofactor>
</comment>
<accession>V5HQY9</accession>
<evidence type="ECO:0000256" key="2">
    <source>
        <dbReference type="ARBA" id="ARBA00007992"/>
    </source>
</evidence>
<evidence type="ECO:0000313" key="10">
    <source>
        <dbReference type="EMBL" id="GAD91725.1"/>
    </source>
</evidence>
<dbReference type="EMBL" id="BAUL01000004">
    <property type="protein sequence ID" value="GAD91725.1"/>
    <property type="molecule type" value="Genomic_DNA"/>
</dbReference>
<dbReference type="Pfam" id="PF01494">
    <property type="entry name" value="FAD_binding_3"/>
    <property type="match status" value="1"/>
</dbReference>
<keyword evidence="6" id="KW-0503">Monooxygenase</keyword>
<keyword evidence="8" id="KW-0812">Transmembrane</keyword>
<evidence type="ECO:0000256" key="5">
    <source>
        <dbReference type="ARBA" id="ARBA00023002"/>
    </source>
</evidence>
<organism evidence="10 11">
    <name type="scientific">Byssochlamys spectabilis (strain No. 5 / NBRC 109023)</name>
    <name type="common">Paecilomyces variotii</name>
    <dbReference type="NCBI Taxonomy" id="1356009"/>
    <lineage>
        <taxon>Eukaryota</taxon>
        <taxon>Fungi</taxon>
        <taxon>Dikarya</taxon>
        <taxon>Ascomycota</taxon>
        <taxon>Pezizomycotina</taxon>
        <taxon>Eurotiomycetes</taxon>
        <taxon>Eurotiomycetidae</taxon>
        <taxon>Eurotiales</taxon>
        <taxon>Thermoascaceae</taxon>
        <taxon>Paecilomyces</taxon>
    </lineage>
</organism>
<gene>
    <name evidence="10" type="ORF">PVAR5_0299</name>
</gene>
<dbReference type="eggNOG" id="KOG2614">
    <property type="taxonomic scope" value="Eukaryota"/>
</dbReference>
<dbReference type="PANTHER" id="PTHR13789">
    <property type="entry name" value="MONOOXYGENASE"/>
    <property type="match status" value="1"/>
</dbReference>
<feature type="transmembrane region" description="Helical" evidence="8">
    <location>
        <begin position="22"/>
        <end position="43"/>
    </location>
</feature>
<dbReference type="AlphaFoldDB" id="V5HQY9"/>
<dbReference type="SUPFAM" id="SSF51905">
    <property type="entry name" value="FAD/NAD(P)-binding domain"/>
    <property type="match status" value="1"/>
</dbReference>
<dbReference type="Proteomes" id="UP000018001">
    <property type="component" value="Unassembled WGS sequence"/>
</dbReference>
<evidence type="ECO:0000256" key="1">
    <source>
        <dbReference type="ARBA" id="ARBA00001974"/>
    </source>
</evidence>
<name>V5HQY9_BYSSN</name>
<keyword evidence="5" id="KW-0560">Oxidoreductase</keyword>
<evidence type="ECO:0000259" key="9">
    <source>
        <dbReference type="Pfam" id="PF01494"/>
    </source>
</evidence>
<dbReference type="InterPro" id="IPR036188">
    <property type="entry name" value="FAD/NAD-bd_sf"/>
</dbReference>
<protein>
    <submittedName>
        <fullName evidence="10">FAD binding domain protein</fullName>
    </submittedName>
</protein>
<dbReference type="PANTHER" id="PTHR13789:SF315">
    <property type="entry name" value="FAD-DEPENDENT MONOOXYGENASE MDPD"/>
    <property type="match status" value="1"/>
</dbReference>
<dbReference type="GO" id="GO:0071949">
    <property type="term" value="F:FAD binding"/>
    <property type="evidence" value="ECO:0007669"/>
    <property type="project" value="InterPro"/>
</dbReference>
<keyword evidence="3" id="KW-0285">Flavoprotein</keyword>
<dbReference type="InParanoid" id="V5HQY9"/>
<evidence type="ECO:0000256" key="7">
    <source>
        <dbReference type="SAM" id="MobiDB-lite"/>
    </source>
</evidence>
<comment type="caution">
    <text evidence="10">The sequence shown here is derived from an EMBL/GenBank/DDBJ whole genome shotgun (WGS) entry which is preliminary data.</text>
</comment>
<keyword evidence="11" id="KW-1185">Reference proteome</keyword>
<feature type="domain" description="FAD-binding" evidence="9">
    <location>
        <begin position="28"/>
        <end position="382"/>
    </location>
</feature>
<keyword evidence="8" id="KW-1133">Transmembrane helix</keyword>
<keyword evidence="4" id="KW-0274">FAD</keyword>
<evidence type="ECO:0000256" key="6">
    <source>
        <dbReference type="ARBA" id="ARBA00023033"/>
    </source>
</evidence>
<comment type="similarity">
    <text evidence="2">Belongs to the paxM FAD-dependent monooxygenase family.</text>
</comment>
<evidence type="ECO:0000256" key="8">
    <source>
        <dbReference type="SAM" id="Phobius"/>
    </source>
</evidence>
<proteinExistence type="inferred from homology"/>
<evidence type="ECO:0000256" key="3">
    <source>
        <dbReference type="ARBA" id="ARBA00022630"/>
    </source>
</evidence>